<evidence type="ECO:0000313" key="3">
    <source>
        <dbReference type="Proteomes" id="UP000284366"/>
    </source>
</evidence>
<accession>A0A412Y750</accession>
<organism evidence="2 3">
    <name type="scientific">Bacteroides clarus</name>
    <dbReference type="NCBI Taxonomy" id="626929"/>
    <lineage>
        <taxon>Bacteria</taxon>
        <taxon>Pseudomonadati</taxon>
        <taxon>Bacteroidota</taxon>
        <taxon>Bacteroidia</taxon>
        <taxon>Bacteroidales</taxon>
        <taxon>Bacteroidaceae</taxon>
        <taxon>Bacteroides</taxon>
    </lineage>
</organism>
<gene>
    <name evidence="2" type="ORF">DWW09_10365</name>
</gene>
<feature type="transmembrane region" description="Helical" evidence="1">
    <location>
        <begin position="265"/>
        <end position="281"/>
    </location>
</feature>
<keyword evidence="1" id="KW-1133">Transmembrane helix</keyword>
<dbReference type="EMBL" id="QRZG01000016">
    <property type="protein sequence ID" value="RGV53259.1"/>
    <property type="molecule type" value="Genomic_DNA"/>
</dbReference>
<proteinExistence type="predicted"/>
<name>A0A412Y750_9BACE</name>
<dbReference type="AlphaFoldDB" id="A0A412Y750"/>
<protein>
    <submittedName>
        <fullName evidence="2">Uncharacterized protein</fullName>
    </submittedName>
</protein>
<sequence length="371" mass="43905">MNRLNIITNRISVAITQQPSLKKNIVIDFQSLFYHHNRLLLSLTKHFPNNSFIRRMIQINSEIYLRYYFEKILSLPHYQEILDEKYNIINDALKRLQISVSIDGINDISGWSIVNADYASWFGMDKRISITSGTCYFAHVLCRCLQPFIIEQQTNSKLWNIIRWRMHRQFRRTIIGLLTSNHTSAFSFLNLIPEDDSLLSGIEFFIILHEMGHAYIDSVEEFVWPFSSKPSPNIINEIRNDEEIMADIFAVHVLYHICLMDKKQLLLLFGPIFFFLIYSWLEDAKLIPAPKKHPLNSYRCCYIMKEVQYLHQGNEYQIYIDLLNKVWKENKEKICQQVNNIHKNLNKYTDILENVGKSMRNILDSINDKDL</sequence>
<keyword evidence="1" id="KW-0472">Membrane</keyword>
<evidence type="ECO:0000313" key="2">
    <source>
        <dbReference type="EMBL" id="RGV53259.1"/>
    </source>
</evidence>
<evidence type="ECO:0000256" key="1">
    <source>
        <dbReference type="SAM" id="Phobius"/>
    </source>
</evidence>
<dbReference type="Proteomes" id="UP000284366">
    <property type="component" value="Unassembled WGS sequence"/>
</dbReference>
<reference evidence="2 3" key="1">
    <citation type="submission" date="2018-08" db="EMBL/GenBank/DDBJ databases">
        <title>A genome reference for cultivated species of the human gut microbiota.</title>
        <authorList>
            <person name="Zou Y."/>
            <person name="Xue W."/>
            <person name="Luo G."/>
        </authorList>
    </citation>
    <scope>NUCLEOTIDE SEQUENCE [LARGE SCALE GENOMIC DNA]</scope>
    <source>
        <strain evidence="2 3">AF14-27</strain>
    </source>
</reference>
<keyword evidence="1" id="KW-0812">Transmembrane</keyword>
<comment type="caution">
    <text evidence="2">The sequence shown here is derived from an EMBL/GenBank/DDBJ whole genome shotgun (WGS) entry which is preliminary data.</text>
</comment>